<sequence>MNRSMCLLAVLAGLYSGAIVSSCFSGFQMTSVEEIKGQFSENAVQLLGNDVSRSIRDGSITMAIKTLHFLVAKFMQFRYVSPLQSPPLSASYLFWLAFARSVSSMPDHPFS</sequence>
<evidence type="ECO:0000256" key="1">
    <source>
        <dbReference type="SAM" id="SignalP"/>
    </source>
</evidence>
<dbReference type="OrthoDB" id="1027251at2759"/>
<evidence type="ECO:0000313" key="3">
    <source>
        <dbReference type="Proteomes" id="UP000796880"/>
    </source>
</evidence>
<feature type="signal peptide" evidence="1">
    <location>
        <begin position="1"/>
        <end position="20"/>
    </location>
</feature>
<reference evidence="2" key="1">
    <citation type="submission" date="2020-03" db="EMBL/GenBank/DDBJ databases">
        <title>A high-quality chromosome-level genome assembly of a woody plant with both climbing and erect habits, Rhamnella rubrinervis.</title>
        <authorList>
            <person name="Lu Z."/>
            <person name="Yang Y."/>
            <person name="Zhu X."/>
            <person name="Sun Y."/>
        </authorList>
    </citation>
    <scope>NUCLEOTIDE SEQUENCE</scope>
    <source>
        <strain evidence="2">BYM</strain>
        <tissue evidence="2">Leaf</tissue>
    </source>
</reference>
<protein>
    <submittedName>
        <fullName evidence="2">Uncharacterized protein</fullName>
    </submittedName>
</protein>
<comment type="caution">
    <text evidence="2">The sequence shown here is derived from an EMBL/GenBank/DDBJ whole genome shotgun (WGS) entry which is preliminary data.</text>
</comment>
<dbReference type="EMBL" id="VOIH02000011">
    <property type="protein sequence ID" value="KAF3434446.1"/>
    <property type="molecule type" value="Genomic_DNA"/>
</dbReference>
<dbReference type="Proteomes" id="UP000796880">
    <property type="component" value="Unassembled WGS sequence"/>
</dbReference>
<name>A0A8K0DTC8_9ROSA</name>
<proteinExistence type="predicted"/>
<keyword evidence="3" id="KW-1185">Reference proteome</keyword>
<accession>A0A8K0DTC8</accession>
<gene>
    <name evidence="2" type="ORF">FNV43_RR25549</name>
</gene>
<organism evidence="2 3">
    <name type="scientific">Rhamnella rubrinervis</name>
    <dbReference type="NCBI Taxonomy" id="2594499"/>
    <lineage>
        <taxon>Eukaryota</taxon>
        <taxon>Viridiplantae</taxon>
        <taxon>Streptophyta</taxon>
        <taxon>Embryophyta</taxon>
        <taxon>Tracheophyta</taxon>
        <taxon>Spermatophyta</taxon>
        <taxon>Magnoliopsida</taxon>
        <taxon>eudicotyledons</taxon>
        <taxon>Gunneridae</taxon>
        <taxon>Pentapetalae</taxon>
        <taxon>rosids</taxon>
        <taxon>fabids</taxon>
        <taxon>Rosales</taxon>
        <taxon>Rhamnaceae</taxon>
        <taxon>rhamnoid group</taxon>
        <taxon>Rhamneae</taxon>
        <taxon>Rhamnella</taxon>
    </lineage>
</organism>
<evidence type="ECO:0000313" key="2">
    <source>
        <dbReference type="EMBL" id="KAF3434446.1"/>
    </source>
</evidence>
<dbReference type="PROSITE" id="PS51257">
    <property type="entry name" value="PROKAR_LIPOPROTEIN"/>
    <property type="match status" value="1"/>
</dbReference>
<keyword evidence="1" id="KW-0732">Signal</keyword>
<dbReference type="AlphaFoldDB" id="A0A8K0DTC8"/>
<feature type="chain" id="PRO_5035433559" evidence="1">
    <location>
        <begin position="21"/>
        <end position="111"/>
    </location>
</feature>